<organism evidence="1 2">
    <name type="scientific">Bifidobacterium santillanense</name>
    <dbReference type="NCBI Taxonomy" id="2809028"/>
    <lineage>
        <taxon>Bacteria</taxon>
        <taxon>Bacillati</taxon>
        <taxon>Actinomycetota</taxon>
        <taxon>Actinomycetes</taxon>
        <taxon>Bifidobacteriales</taxon>
        <taxon>Bifidobacteriaceae</taxon>
        <taxon>Bifidobacterium</taxon>
    </lineage>
</organism>
<keyword evidence="2" id="KW-1185">Reference proteome</keyword>
<reference evidence="1 2" key="1">
    <citation type="journal article" date="2021" name="Environ. Microbiol.">
        <title>Genetic insights into the dark matter of the mammalian gut microbiota through targeted genome reconstruction.</title>
        <authorList>
            <person name="Lugli G.A."/>
            <person name="Alessandri G."/>
            <person name="Milani C."/>
            <person name="Viappiani A."/>
            <person name="Fontana F."/>
            <person name="Tarracchini C."/>
            <person name="Mancabelli L."/>
            <person name="Argentini C."/>
            <person name="Ruiz L."/>
            <person name="Margolles A."/>
            <person name="van Sinderen D."/>
            <person name="Turroni F."/>
            <person name="Ventura M."/>
        </authorList>
    </citation>
    <scope>NUCLEOTIDE SEQUENCE [LARGE SCALE GENOMIC DNA]</scope>
    <source>
        <strain evidence="1 2">MA2</strain>
    </source>
</reference>
<proteinExistence type="predicted"/>
<evidence type="ECO:0000313" key="2">
    <source>
        <dbReference type="Proteomes" id="UP000773064"/>
    </source>
</evidence>
<protein>
    <recommendedName>
        <fullName evidence="3">Phage protein</fullName>
    </recommendedName>
</protein>
<comment type="caution">
    <text evidence="1">The sequence shown here is derived from an EMBL/GenBank/DDBJ whole genome shotgun (WGS) entry which is preliminary data.</text>
</comment>
<evidence type="ECO:0000313" key="1">
    <source>
        <dbReference type="EMBL" id="MBT1173581.1"/>
    </source>
</evidence>
<dbReference type="EMBL" id="JAFEJS010000012">
    <property type="protein sequence ID" value="MBT1173581.1"/>
    <property type="molecule type" value="Genomic_DNA"/>
</dbReference>
<name>A0ABS5URX8_9BIFI</name>
<sequence length="118" mass="13139">MIIEQLVKQWLDSDPHLQDWPVTLTVPPNRPTRFITIERTGGTQGRYSATPLITLQIWAENRSEAAYTAGTVSIRMLEMTALADIADTQVESVTNLPFPGPPPHARYQVLVQVTQAAQ</sequence>
<dbReference type="Proteomes" id="UP000773064">
    <property type="component" value="Unassembled WGS sequence"/>
</dbReference>
<evidence type="ECO:0008006" key="3">
    <source>
        <dbReference type="Google" id="ProtNLM"/>
    </source>
</evidence>
<dbReference type="RefSeq" id="WP_214358834.1">
    <property type="nucleotide sequence ID" value="NZ_JAFEJS010000012.1"/>
</dbReference>
<accession>A0ABS5URX8</accession>
<gene>
    <name evidence="1" type="ORF">JS528_09560</name>
</gene>